<reference evidence="7 8" key="1">
    <citation type="journal article" date="2017" name="G3 (Bethesda)">
        <title>The Physical Genome Mapping of Anopheles albimanus Corrected Scaffold Misassemblies and Identified Interarm Rearrangements in Genus Anopheles.</title>
        <authorList>
            <person name="Artemov G.N."/>
            <person name="Peery A.N."/>
            <person name="Jiang X."/>
            <person name="Tu Z."/>
            <person name="Stegniy V.N."/>
            <person name="Sharakhova M.V."/>
            <person name="Sharakhov I.V."/>
        </authorList>
    </citation>
    <scope>NUCLEOTIDE SEQUENCE [LARGE SCALE GENOMIC DNA]</scope>
    <source>
        <strain evidence="7 8">ALBI9_A</strain>
    </source>
</reference>
<dbReference type="InterPro" id="IPR039670">
    <property type="entry name" value="NPC2-like"/>
</dbReference>
<dbReference type="CDD" id="cd00916">
    <property type="entry name" value="Npc2_like"/>
    <property type="match status" value="2"/>
</dbReference>
<dbReference type="VEuPathDB" id="VectorBase:AALB017556"/>
<keyword evidence="5" id="KW-1015">Disulfide bond</keyword>
<name>A0A182FR07_ANOAL</name>
<dbReference type="GO" id="GO:0005576">
    <property type="term" value="C:extracellular region"/>
    <property type="evidence" value="ECO:0007669"/>
    <property type="project" value="UniProtKB-SubCell"/>
</dbReference>
<keyword evidence="3" id="KW-0964">Secreted</keyword>
<protein>
    <recommendedName>
        <fullName evidence="6">MD-2-related lipid-recognition domain-containing protein</fullName>
    </recommendedName>
</protein>
<dbReference type="GO" id="GO:0032934">
    <property type="term" value="F:sterol binding"/>
    <property type="evidence" value="ECO:0007669"/>
    <property type="project" value="InterPro"/>
</dbReference>
<dbReference type="VEuPathDB" id="VectorBase:AALB20_036626"/>
<evidence type="ECO:0000313" key="7">
    <source>
        <dbReference type="EnsemblMetazoa" id="AALB008980-PA"/>
    </source>
</evidence>
<dbReference type="VEuPathDB" id="VectorBase:AALB017555"/>
<evidence type="ECO:0000256" key="2">
    <source>
        <dbReference type="ARBA" id="ARBA00006370"/>
    </source>
</evidence>
<dbReference type="Gene3D" id="2.60.40.770">
    <property type="match status" value="3"/>
</dbReference>
<evidence type="ECO:0000256" key="4">
    <source>
        <dbReference type="ARBA" id="ARBA00022729"/>
    </source>
</evidence>
<comment type="subcellular location">
    <subcellularLocation>
        <location evidence="1">Secreted</location>
    </subcellularLocation>
</comment>
<dbReference type="VEuPathDB" id="VectorBase:AALB005652"/>
<feature type="domain" description="MD-2-related lipid-recognition" evidence="6">
    <location>
        <begin position="290"/>
        <end position="415"/>
    </location>
</feature>
<dbReference type="FunFam" id="2.60.40.770:FF:000001">
    <property type="entry name" value="NPC intracellular cholesterol transporter 2"/>
    <property type="match status" value="3"/>
</dbReference>
<keyword evidence="4" id="KW-0732">Signal</keyword>
<dbReference type="Pfam" id="PF02221">
    <property type="entry name" value="E1_DerP2_DerF2"/>
    <property type="match status" value="3"/>
</dbReference>
<keyword evidence="8" id="KW-1185">Reference proteome</keyword>
<dbReference type="PANTHER" id="PTHR11306">
    <property type="entry name" value="NIEMANN PICK TYPE C2 PROTEIN NPC2-RELATED"/>
    <property type="match status" value="1"/>
</dbReference>
<dbReference type="InterPro" id="IPR003172">
    <property type="entry name" value="ML_dom"/>
</dbReference>
<dbReference type="STRING" id="7167.A0A182FR07"/>
<dbReference type="GO" id="GO:0032367">
    <property type="term" value="P:intracellular cholesterol transport"/>
    <property type="evidence" value="ECO:0007669"/>
    <property type="project" value="InterPro"/>
</dbReference>
<sequence>MLRQAVVLVVVFAAVTHGLQVIQCSNNRPLPDEVIIPGCGSLPCSVPNQSDFNFSVRFAPTFPTSSLTVDVRASLLGLFLPYEVPEHLRNGCNNINTSCPLAAGQSVTLTGNAPVEAPLTGVTVTMEFEITGDGGQVATCFAATMLRYTVLLVALVASASFTEALQTRACAEGTHPSRVVISGCTEMPCNLIRGSDVSMELDFVAPHAAETLRYGVIATALGITAPYELPPDRANACNWLSGSACPISANEDVTATLSMPVLPIYPLVIKMFRALLLIALVPALAYANVTRPCTNNRPQPTNVVIEGCTAAPCDLVRGENVIAYIDFTTDRSVTEMTTVPTATALGVTAPYPLPGNFADTCQWLEGTTCPLSPFEDVTYRLTIPVLSIYPLVSLSIEIDVVDEAGDSVTCFVVDAQVVPAGGDRKI</sequence>
<dbReference type="SUPFAM" id="SSF81296">
    <property type="entry name" value="E set domains"/>
    <property type="match status" value="3"/>
</dbReference>
<dbReference type="PANTHER" id="PTHR11306:SF36">
    <property type="entry name" value="NIEMANN-PICK TYPE C-2C-RELATED"/>
    <property type="match status" value="1"/>
</dbReference>
<accession>A0A182FR07</accession>
<dbReference type="Proteomes" id="UP000069272">
    <property type="component" value="Chromosome 2R"/>
</dbReference>
<evidence type="ECO:0000256" key="5">
    <source>
        <dbReference type="ARBA" id="ARBA00023157"/>
    </source>
</evidence>
<evidence type="ECO:0000259" key="6">
    <source>
        <dbReference type="SMART" id="SM00737"/>
    </source>
</evidence>
<dbReference type="VEuPathDB" id="VectorBase:AALB20_034859"/>
<dbReference type="SMART" id="SM00737">
    <property type="entry name" value="ML"/>
    <property type="match status" value="3"/>
</dbReference>
<organism evidence="7 8">
    <name type="scientific">Anopheles albimanus</name>
    <name type="common">New world malaria mosquito</name>
    <dbReference type="NCBI Taxonomy" id="7167"/>
    <lineage>
        <taxon>Eukaryota</taxon>
        <taxon>Metazoa</taxon>
        <taxon>Ecdysozoa</taxon>
        <taxon>Arthropoda</taxon>
        <taxon>Hexapoda</taxon>
        <taxon>Insecta</taxon>
        <taxon>Pterygota</taxon>
        <taxon>Neoptera</taxon>
        <taxon>Endopterygota</taxon>
        <taxon>Diptera</taxon>
        <taxon>Nematocera</taxon>
        <taxon>Culicoidea</taxon>
        <taxon>Culicidae</taxon>
        <taxon>Anophelinae</taxon>
        <taxon>Anopheles</taxon>
    </lineage>
</organism>
<reference evidence="7" key="2">
    <citation type="submission" date="2022-08" db="UniProtKB">
        <authorList>
            <consortium name="EnsemblMetazoa"/>
        </authorList>
    </citation>
    <scope>IDENTIFICATION</scope>
    <source>
        <strain evidence="7">STECLA/ALBI9_A</strain>
    </source>
</reference>
<dbReference type="InterPro" id="IPR033916">
    <property type="entry name" value="ML_Npc2-like"/>
</dbReference>
<dbReference type="AlphaFoldDB" id="A0A182FR07"/>
<evidence type="ECO:0000256" key="3">
    <source>
        <dbReference type="ARBA" id="ARBA00022525"/>
    </source>
</evidence>
<dbReference type="EnsemblMetazoa" id="AALB008980-RA">
    <property type="protein sequence ID" value="AALB008980-PA"/>
    <property type="gene ID" value="AALB008980"/>
</dbReference>
<evidence type="ECO:0000256" key="1">
    <source>
        <dbReference type="ARBA" id="ARBA00004613"/>
    </source>
</evidence>
<dbReference type="InterPro" id="IPR014756">
    <property type="entry name" value="Ig_E-set"/>
</dbReference>
<feature type="domain" description="MD-2-related lipid-recognition" evidence="6">
    <location>
        <begin position="167"/>
        <end position="289"/>
    </location>
</feature>
<feature type="domain" description="MD-2-related lipid-recognition" evidence="6">
    <location>
        <begin position="21"/>
        <end position="145"/>
    </location>
</feature>
<comment type="similarity">
    <text evidence="2">Belongs to the NPC2 family.</text>
</comment>
<evidence type="ECO:0000313" key="8">
    <source>
        <dbReference type="Proteomes" id="UP000069272"/>
    </source>
</evidence>
<proteinExistence type="inferred from homology"/>